<feature type="compositionally biased region" description="Basic and acidic residues" evidence="1">
    <location>
        <begin position="1"/>
        <end position="13"/>
    </location>
</feature>
<name>A0A5J5AHY6_9ASTE</name>
<sequence>MPSEDSRPVKKEEMDSEDEKSLVSVMESRKKKPKNASPRSRSPKEAKLEKEEADDDFEQPAAKKSSSKTDAVQKKKKKKEEKKKGAKEVQQNGKKREKKLYDLPGQKRDSPEERDPLRIFYETLYKQVPNSEMAAFWMMESGLLSKEVAKKVYEKKQKRNQQQKISSPMKTAVSVKKITHSVTVKKKITHSVTVKKKTPSSPVSSQKKKTPESKIPSKQSKKRKVGDGSSEEESDDDFTLVKKITKKQRAA</sequence>
<feature type="region of interest" description="Disordered" evidence="1">
    <location>
        <begin position="1"/>
        <end position="117"/>
    </location>
</feature>
<dbReference type="Proteomes" id="UP000325577">
    <property type="component" value="Linkage Group LG21"/>
</dbReference>
<dbReference type="PANTHER" id="PTHR33828:SF2">
    <property type="entry name" value="NUCLEOLIN"/>
    <property type="match status" value="1"/>
</dbReference>
<dbReference type="PANTHER" id="PTHR33828">
    <property type="entry name" value="OS05G0596200 PROTEIN"/>
    <property type="match status" value="1"/>
</dbReference>
<accession>A0A5J5AHY6</accession>
<keyword evidence="3" id="KW-1185">Reference proteome</keyword>
<gene>
    <name evidence="2" type="ORF">F0562_036106</name>
</gene>
<dbReference type="AlphaFoldDB" id="A0A5J5AHY6"/>
<organism evidence="2 3">
    <name type="scientific">Nyssa sinensis</name>
    <dbReference type="NCBI Taxonomy" id="561372"/>
    <lineage>
        <taxon>Eukaryota</taxon>
        <taxon>Viridiplantae</taxon>
        <taxon>Streptophyta</taxon>
        <taxon>Embryophyta</taxon>
        <taxon>Tracheophyta</taxon>
        <taxon>Spermatophyta</taxon>
        <taxon>Magnoliopsida</taxon>
        <taxon>eudicotyledons</taxon>
        <taxon>Gunneridae</taxon>
        <taxon>Pentapetalae</taxon>
        <taxon>asterids</taxon>
        <taxon>Cornales</taxon>
        <taxon>Nyssaceae</taxon>
        <taxon>Nyssa</taxon>
    </lineage>
</organism>
<feature type="region of interest" description="Disordered" evidence="1">
    <location>
        <begin position="186"/>
        <end position="251"/>
    </location>
</feature>
<feature type="compositionally biased region" description="Basic residues" evidence="1">
    <location>
        <begin position="186"/>
        <end position="198"/>
    </location>
</feature>
<evidence type="ECO:0000256" key="1">
    <source>
        <dbReference type="SAM" id="MobiDB-lite"/>
    </source>
</evidence>
<evidence type="ECO:0000313" key="3">
    <source>
        <dbReference type="Proteomes" id="UP000325577"/>
    </source>
</evidence>
<feature type="compositionally biased region" description="Basic and acidic residues" evidence="1">
    <location>
        <begin position="99"/>
        <end position="117"/>
    </location>
</feature>
<protein>
    <submittedName>
        <fullName evidence="2">Uncharacterized protein</fullName>
    </submittedName>
</protein>
<dbReference type="OrthoDB" id="361835at2759"/>
<reference evidence="2 3" key="1">
    <citation type="submission" date="2019-09" db="EMBL/GenBank/DDBJ databases">
        <title>A chromosome-level genome assembly of the Chinese tupelo Nyssa sinensis.</title>
        <authorList>
            <person name="Yang X."/>
            <person name="Kang M."/>
            <person name="Yang Y."/>
            <person name="Xiong H."/>
            <person name="Wang M."/>
            <person name="Zhang Z."/>
            <person name="Wang Z."/>
            <person name="Wu H."/>
            <person name="Ma T."/>
            <person name="Liu J."/>
            <person name="Xi Z."/>
        </authorList>
    </citation>
    <scope>NUCLEOTIDE SEQUENCE [LARGE SCALE GENOMIC DNA]</scope>
    <source>
        <strain evidence="2">J267</strain>
        <tissue evidence="2">Leaf</tissue>
    </source>
</reference>
<proteinExistence type="predicted"/>
<feature type="compositionally biased region" description="Acidic residues" evidence="1">
    <location>
        <begin position="229"/>
        <end position="238"/>
    </location>
</feature>
<dbReference type="EMBL" id="CM018045">
    <property type="protein sequence ID" value="KAA8528751.1"/>
    <property type="molecule type" value="Genomic_DNA"/>
</dbReference>
<evidence type="ECO:0000313" key="2">
    <source>
        <dbReference type="EMBL" id="KAA8528751.1"/>
    </source>
</evidence>